<keyword evidence="6" id="KW-1185">Reference proteome</keyword>
<dbReference type="PANTHER" id="PTHR32114:SF2">
    <property type="entry name" value="ABC TRANSPORTER ABCH.3"/>
    <property type="match status" value="1"/>
</dbReference>
<protein>
    <recommendedName>
        <fullName evidence="3">Nuclease SbcCD subunit C</fullName>
    </recommendedName>
</protein>
<dbReference type="Pfam" id="PF13558">
    <property type="entry name" value="SbcC_Walker_B"/>
    <property type="match status" value="1"/>
</dbReference>
<dbReference type="GO" id="GO:0016887">
    <property type="term" value="F:ATP hydrolysis activity"/>
    <property type="evidence" value="ECO:0007669"/>
    <property type="project" value="InterPro"/>
</dbReference>
<dbReference type="SUPFAM" id="SSF52540">
    <property type="entry name" value="P-loop containing nucleoside triphosphate hydrolases"/>
    <property type="match status" value="1"/>
</dbReference>
<dbReference type="RefSeq" id="WP_188387249.1">
    <property type="nucleotide sequence ID" value="NZ_BMFK01000001.1"/>
</dbReference>
<dbReference type="PANTHER" id="PTHR32114">
    <property type="entry name" value="ABC TRANSPORTER ABCH.3"/>
    <property type="match status" value="1"/>
</dbReference>
<dbReference type="InterPro" id="IPR027417">
    <property type="entry name" value="P-loop_NTPase"/>
</dbReference>
<feature type="coiled-coil region" evidence="4">
    <location>
        <begin position="607"/>
        <end position="693"/>
    </location>
</feature>
<evidence type="ECO:0000313" key="5">
    <source>
        <dbReference type="EMBL" id="GGE61101.1"/>
    </source>
</evidence>
<comment type="caution">
    <text evidence="5">The sequence shown here is derived from an EMBL/GenBank/DDBJ whole genome shotgun (WGS) entry which is preliminary data.</text>
</comment>
<organism evidence="5 6">
    <name type="scientific">Priestia taiwanensis</name>
    <dbReference type="NCBI Taxonomy" id="1347902"/>
    <lineage>
        <taxon>Bacteria</taxon>
        <taxon>Bacillati</taxon>
        <taxon>Bacillota</taxon>
        <taxon>Bacilli</taxon>
        <taxon>Bacillales</taxon>
        <taxon>Bacillaceae</taxon>
        <taxon>Priestia</taxon>
    </lineage>
</organism>
<feature type="coiled-coil region" evidence="4">
    <location>
        <begin position="228"/>
        <end position="429"/>
    </location>
</feature>
<dbReference type="Pfam" id="PF13555">
    <property type="entry name" value="AAA_29"/>
    <property type="match status" value="1"/>
</dbReference>
<comment type="similarity">
    <text evidence="1">Belongs to the SMC family. SbcC subfamily.</text>
</comment>
<evidence type="ECO:0000256" key="2">
    <source>
        <dbReference type="ARBA" id="ARBA00011322"/>
    </source>
</evidence>
<dbReference type="EMBL" id="BMFK01000001">
    <property type="protein sequence ID" value="GGE61101.1"/>
    <property type="molecule type" value="Genomic_DNA"/>
</dbReference>
<evidence type="ECO:0000256" key="3">
    <source>
        <dbReference type="ARBA" id="ARBA00013368"/>
    </source>
</evidence>
<evidence type="ECO:0000313" key="6">
    <source>
        <dbReference type="Proteomes" id="UP000605259"/>
    </source>
</evidence>
<name>A0A917ALU3_9BACI</name>
<dbReference type="AlphaFoldDB" id="A0A917ALU3"/>
<comment type="subunit">
    <text evidence="2">Heterodimer of SbcC and SbcD.</text>
</comment>
<evidence type="ECO:0000256" key="1">
    <source>
        <dbReference type="ARBA" id="ARBA00006930"/>
    </source>
</evidence>
<accession>A0A917ALU3</accession>
<dbReference type="GO" id="GO:0006302">
    <property type="term" value="P:double-strand break repair"/>
    <property type="evidence" value="ECO:0007669"/>
    <property type="project" value="InterPro"/>
</dbReference>
<feature type="coiled-coil region" evidence="4">
    <location>
        <begin position="754"/>
        <end position="841"/>
    </location>
</feature>
<proteinExistence type="inferred from homology"/>
<gene>
    <name evidence="5" type="primary">sbcC</name>
    <name evidence="5" type="ORF">GCM10007140_09270</name>
</gene>
<reference evidence="5" key="1">
    <citation type="journal article" date="2014" name="Int. J. Syst. Evol. Microbiol.">
        <title>Complete genome sequence of Corynebacterium casei LMG S-19264T (=DSM 44701T), isolated from a smear-ripened cheese.</title>
        <authorList>
            <consortium name="US DOE Joint Genome Institute (JGI-PGF)"/>
            <person name="Walter F."/>
            <person name="Albersmeier A."/>
            <person name="Kalinowski J."/>
            <person name="Ruckert C."/>
        </authorList>
    </citation>
    <scope>NUCLEOTIDE SEQUENCE</scope>
    <source>
        <strain evidence="5">CGMCC 1.12698</strain>
    </source>
</reference>
<dbReference type="Gene3D" id="3.40.50.300">
    <property type="entry name" value="P-loop containing nucleotide triphosphate hydrolases"/>
    <property type="match status" value="2"/>
</dbReference>
<dbReference type="Proteomes" id="UP000605259">
    <property type="component" value="Unassembled WGS sequence"/>
</dbReference>
<evidence type="ECO:0000256" key="4">
    <source>
        <dbReference type="SAM" id="Coils"/>
    </source>
</evidence>
<reference evidence="5" key="2">
    <citation type="submission" date="2020-09" db="EMBL/GenBank/DDBJ databases">
        <authorList>
            <person name="Sun Q."/>
            <person name="Zhou Y."/>
        </authorList>
    </citation>
    <scope>NUCLEOTIDE SEQUENCE</scope>
    <source>
        <strain evidence="5">CGMCC 1.12698</strain>
    </source>
</reference>
<keyword evidence="4" id="KW-0175">Coiled coil</keyword>
<sequence length="1029" mass="118889">MKPLKLQMTAFGPYKGAETIDFSKLEGNLLFAIAGNTGAGKTTIFDAISYALYGEASGEERSDSKTLRSHFADEEVHTSVALHFSLKGDEYYIVRQMPHKKGNNKTETGGSIELYEVKNGEHIPAVDRFHVNDVKDKIYDLIGLTKEQFSQIVMLPQGEFRKLLTSETENKEQILRRVFKTEHYKLIRDLLDTRRKKLEKGLQGKQAERDIYFRNVAKLPLQDDSSLLQAANQEYKNSNAILQGLAEEIARHEEKMNHDKDIIQQEELLLKQQETNLHHAKTMNQQLEALQHKEREYEALTQQQETIGQQEQTLLLAEKAEALAIYEELFRKATNELSQKKQQLEHLTSEKEILSKQVELVTKQYEEEKQKELLRITKQKEHDHLLSLKEIIEQLHEKERTITVLNNQIKAIEEQVKVETLRYEEKTKERHSLQVTIADKEKSVLLLTKKQEELHKLRQGGKVIKKYIEEYKKGQETYTNYVQLQAQYEQAMKKYDVLENEWLEGQASMLAVHLKHGELCPVCGSTEHPSKATSHGNVIDKPVLAAAKEKRDATEKQFLALSATKTQIESNLRELQQELKDFGYSHEDIDSIWNDVVEQGKTIGKEVQTLEQDVERVNTLREELSHIEKVLEHSLREQQKYQQTLQELKLQLVQHETSYKMDIKQLPESMTTLNEWQEAYHHVQASLQQLLQAWQHVQQVYEQTMQRNIRIQADYEHGQKEVTVATDKHTKEQQRFLQELEKAKFTDDVAYSAAKRTNVEKETLKQTIENYRTTLQKVLATMEQLKGDVKEAQWADVSALQEKIEQTSIELDIKKELYLRTENLIQAMKELNTNIKAVNTNIYDEEKVYQQVIDLYEVIKGNNESRISFERYILIEYLEQIIEAANLRLHKLSNGQFSLQRSERVEKRNRQSGLGLDVYDSYTGTLRDVKTLSGGEKFNASLCLALGMADVIQAFQGGISIETMFIDEGFGSLDEESLAKAIDTLIELQQAGRLIGVISHVQELKDAMPAVLEVKKTKEGFSKTTFVVK</sequence>